<evidence type="ECO:0000313" key="8">
    <source>
        <dbReference type="EMBL" id="GII43439.1"/>
    </source>
</evidence>
<proteinExistence type="inferred from homology"/>
<organism evidence="8 9">
    <name type="scientific">Planotetraspora phitsanulokensis</name>
    <dbReference type="NCBI Taxonomy" id="575192"/>
    <lineage>
        <taxon>Bacteria</taxon>
        <taxon>Bacillati</taxon>
        <taxon>Actinomycetota</taxon>
        <taxon>Actinomycetes</taxon>
        <taxon>Streptosporangiales</taxon>
        <taxon>Streptosporangiaceae</taxon>
        <taxon>Planotetraspora</taxon>
    </lineage>
</organism>
<dbReference type="PANTHER" id="PTHR11609">
    <property type="entry name" value="PURINE BIOSYNTHESIS PROTEIN 6/7, PUR6/7"/>
    <property type="match status" value="1"/>
</dbReference>
<dbReference type="Gene3D" id="3.30.1490.20">
    <property type="entry name" value="ATP-grasp fold, A domain"/>
    <property type="match status" value="1"/>
</dbReference>
<reference evidence="8 9" key="1">
    <citation type="submission" date="2021-01" db="EMBL/GenBank/DDBJ databases">
        <title>Whole genome shotgun sequence of Planotetraspora phitsanulokensis NBRC 104273.</title>
        <authorList>
            <person name="Komaki H."/>
            <person name="Tamura T."/>
        </authorList>
    </citation>
    <scope>NUCLEOTIDE SEQUENCE [LARGE SCALE GENOMIC DNA]</scope>
    <source>
        <strain evidence="8 9">NBRC 104273</strain>
    </source>
</reference>
<dbReference type="Pfam" id="PF17769">
    <property type="entry name" value="PurK_C"/>
    <property type="match status" value="1"/>
</dbReference>
<dbReference type="Gene3D" id="3.40.50.20">
    <property type="match status" value="1"/>
</dbReference>
<dbReference type="PROSITE" id="PS50975">
    <property type="entry name" value="ATP_GRASP"/>
    <property type="match status" value="1"/>
</dbReference>
<dbReference type="Gene3D" id="3.30.470.20">
    <property type="entry name" value="ATP-grasp fold, B domain"/>
    <property type="match status" value="1"/>
</dbReference>
<dbReference type="NCBIfam" id="NF004679">
    <property type="entry name" value="PRK06019.1-5"/>
    <property type="match status" value="1"/>
</dbReference>
<dbReference type="InterPro" id="IPR005875">
    <property type="entry name" value="PurK"/>
</dbReference>
<keyword evidence="4 5" id="KW-0067">ATP-binding</keyword>
<feature type="binding site" evidence="5">
    <location>
        <position position="143"/>
    </location>
    <ligand>
        <name>ATP</name>
        <dbReference type="ChEBI" id="CHEBI:30616"/>
    </ligand>
</feature>
<feature type="domain" description="ATP-grasp" evidence="7">
    <location>
        <begin position="147"/>
        <end position="331"/>
    </location>
</feature>
<dbReference type="InterPro" id="IPR040686">
    <property type="entry name" value="PurK_C"/>
</dbReference>
<protein>
    <recommendedName>
        <fullName evidence="5 6">N5-carboxyaminoimidazole ribonucleotide synthase</fullName>
        <shortName evidence="5 6">N5-CAIR synthase</shortName>
        <ecNumber evidence="5 6">6.3.4.18</ecNumber>
    </recommendedName>
    <alternativeName>
        <fullName evidence="5 6">5-(carboxyamino)imidazole ribonucleotide synthetase</fullName>
    </alternativeName>
</protein>
<dbReference type="GO" id="GO:0005524">
    <property type="term" value="F:ATP binding"/>
    <property type="evidence" value="ECO:0007669"/>
    <property type="project" value="UniProtKB-UniRule"/>
</dbReference>
<dbReference type="GO" id="GO:0004638">
    <property type="term" value="F:phosphoribosylaminoimidazole carboxylase activity"/>
    <property type="evidence" value="ECO:0007669"/>
    <property type="project" value="InterPro"/>
</dbReference>
<dbReference type="Pfam" id="PF22660">
    <property type="entry name" value="RS_preATP-grasp-like"/>
    <property type="match status" value="1"/>
</dbReference>
<dbReference type="GO" id="GO:0034028">
    <property type="term" value="F:5-(carboxyamino)imidazole ribonucleotide synthase activity"/>
    <property type="evidence" value="ECO:0007669"/>
    <property type="project" value="UniProtKB-UniRule"/>
</dbReference>
<dbReference type="InterPro" id="IPR003135">
    <property type="entry name" value="ATP-grasp_carboxylate-amine"/>
</dbReference>
<comment type="subunit">
    <text evidence="5 6">Homodimer.</text>
</comment>
<dbReference type="Pfam" id="PF02222">
    <property type="entry name" value="ATP-grasp"/>
    <property type="match status" value="1"/>
</dbReference>
<gene>
    <name evidence="5 6 8" type="primary">purK</name>
    <name evidence="8" type="ORF">Pph01_84420</name>
</gene>
<dbReference type="SUPFAM" id="SSF51246">
    <property type="entry name" value="Rudiment single hybrid motif"/>
    <property type="match status" value="1"/>
</dbReference>
<comment type="similarity">
    <text evidence="5 6">Belongs to the PurK/PurT family.</text>
</comment>
<evidence type="ECO:0000256" key="4">
    <source>
        <dbReference type="ARBA" id="ARBA00022840"/>
    </source>
</evidence>
<dbReference type="FunFam" id="3.30.1490.20:FF:000015">
    <property type="entry name" value="N5-carboxyaminoimidazole ribonucleotide synthase"/>
    <property type="match status" value="1"/>
</dbReference>
<dbReference type="SUPFAM" id="SSF56059">
    <property type="entry name" value="Glutathione synthetase ATP-binding domain-like"/>
    <property type="match status" value="1"/>
</dbReference>
<feature type="binding site" evidence="5">
    <location>
        <position position="224"/>
    </location>
    <ligand>
        <name>ATP</name>
        <dbReference type="ChEBI" id="CHEBI:30616"/>
    </ligand>
</feature>
<dbReference type="InterPro" id="IPR054350">
    <property type="entry name" value="PurT/PurK_preATP-grasp"/>
</dbReference>
<dbReference type="UniPathway" id="UPA00074">
    <property type="reaction ID" value="UER00942"/>
</dbReference>
<comment type="caution">
    <text evidence="8">The sequence shown here is derived from an EMBL/GenBank/DDBJ whole genome shotgun (WGS) entry which is preliminary data.</text>
</comment>
<name>A0A8J3UJI8_9ACTN</name>
<dbReference type="FunFam" id="3.30.470.20:FF:000029">
    <property type="entry name" value="N5-carboxyaminoimidazole ribonucleotide synthase"/>
    <property type="match status" value="1"/>
</dbReference>
<dbReference type="EC" id="6.3.4.18" evidence="5 6"/>
<dbReference type="PANTHER" id="PTHR11609:SF5">
    <property type="entry name" value="PHOSPHORIBOSYLAMINOIMIDAZOLE CARBOXYLASE"/>
    <property type="match status" value="1"/>
</dbReference>
<dbReference type="InterPro" id="IPR013815">
    <property type="entry name" value="ATP_grasp_subdomain_1"/>
</dbReference>
<dbReference type="Proteomes" id="UP000622547">
    <property type="component" value="Unassembled WGS sequence"/>
</dbReference>
<feature type="binding site" evidence="5">
    <location>
        <position position="183"/>
    </location>
    <ligand>
        <name>ATP</name>
        <dbReference type="ChEBI" id="CHEBI:30616"/>
    </ligand>
</feature>
<dbReference type="SUPFAM" id="SSF52440">
    <property type="entry name" value="PreATP-grasp domain"/>
    <property type="match status" value="1"/>
</dbReference>
<dbReference type="InterPro" id="IPR011761">
    <property type="entry name" value="ATP-grasp"/>
</dbReference>
<dbReference type="NCBIfam" id="TIGR01161">
    <property type="entry name" value="purK"/>
    <property type="match status" value="1"/>
</dbReference>
<keyword evidence="3 5" id="KW-0658">Purine biosynthesis</keyword>
<comment type="pathway">
    <text evidence="5 6">Purine metabolism; IMP biosynthesis via de novo pathway; 5-amino-1-(5-phospho-D-ribosyl)imidazole-4-carboxylate from 5-amino-1-(5-phospho-D-ribosyl)imidazole (N5-CAIR route): step 1/2.</text>
</comment>
<comment type="function">
    <text evidence="6">Catalyzes the ATP-dependent conversion of 5-aminoimidazole ribonucleotide (AIR) and HCO(3)- to N5-carboxyaminoimidazole ribonucleotide (N5-CAIR).</text>
</comment>
<evidence type="ECO:0000256" key="1">
    <source>
        <dbReference type="ARBA" id="ARBA00022598"/>
    </source>
</evidence>
<comment type="function">
    <text evidence="5">Catalyzes the ATP-dependent conversion of 5-aminoimidazole ribonucleotide (AIR) and HCO(3)(-) to N5-carboxyaminoimidazole ribonucleotide (N5-CAIR).</text>
</comment>
<dbReference type="GO" id="GO:0006189">
    <property type="term" value="P:'de novo' IMP biosynthetic process"/>
    <property type="evidence" value="ECO:0007669"/>
    <property type="project" value="UniProtKB-UniRule"/>
</dbReference>
<dbReference type="GO" id="GO:0046872">
    <property type="term" value="F:metal ion binding"/>
    <property type="evidence" value="ECO:0007669"/>
    <property type="project" value="InterPro"/>
</dbReference>
<accession>A0A8J3UJI8</accession>
<dbReference type="InterPro" id="IPR016185">
    <property type="entry name" value="PreATP-grasp_dom_sf"/>
</dbReference>
<feature type="binding site" evidence="5">
    <location>
        <begin position="216"/>
        <end position="219"/>
    </location>
    <ligand>
        <name>ATP</name>
        <dbReference type="ChEBI" id="CHEBI:30616"/>
    </ligand>
</feature>
<evidence type="ECO:0000256" key="3">
    <source>
        <dbReference type="ARBA" id="ARBA00022755"/>
    </source>
</evidence>
<keyword evidence="9" id="KW-1185">Reference proteome</keyword>
<keyword evidence="2 5" id="KW-0547">Nucleotide-binding</keyword>
<evidence type="ECO:0000256" key="6">
    <source>
        <dbReference type="RuleBase" id="RU361200"/>
    </source>
</evidence>
<dbReference type="AlphaFoldDB" id="A0A8J3UJI8"/>
<dbReference type="EMBL" id="BOOP01000058">
    <property type="protein sequence ID" value="GII43439.1"/>
    <property type="molecule type" value="Genomic_DNA"/>
</dbReference>
<evidence type="ECO:0000313" key="9">
    <source>
        <dbReference type="Proteomes" id="UP000622547"/>
    </source>
</evidence>
<dbReference type="InterPro" id="IPR011054">
    <property type="entry name" value="Rudment_hybrid_motif"/>
</dbReference>
<dbReference type="GO" id="GO:0005829">
    <property type="term" value="C:cytosol"/>
    <property type="evidence" value="ECO:0007669"/>
    <property type="project" value="TreeGrafter"/>
</dbReference>
<keyword evidence="1 5" id="KW-0436">Ligase</keyword>
<dbReference type="NCBIfam" id="NF004680">
    <property type="entry name" value="PRK06019.1-6"/>
    <property type="match status" value="1"/>
</dbReference>
<evidence type="ECO:0000256" key="2">
    <source>
        <dbReference type="ARBA" id="ARBA00022741"/>
    </source>
</evidence>
<sequence length="417" mass="43606">MNSPNVPQSGHEAVPAAADGVPAPSLAGATTGKAVVPVGGPSAPIVGVVGAGQLARMTQQAAIALGVDLRVLANSRDESAAKVIVDTRLGDYRDLADLREFAKGCDAVTFDHEHVPTEHIRALLGEGFAVHPGADALIHAQDKAVMRERLTAIGVPCPAWTPVSSAADVEAFAEAHGWPVVLKAVRGGYDGRGVWVCSSIDEAREPLESGVALLAEAFVPFERELAVLVARSPHGQGVSYPVVETVQKDGICVEVIAPAPGLSEEDAAAAQHFALKIARELGVTGLLAVEMFATKSGLVVNELAMRPHNSGHWTIEGARTSQFEQHLRAVLNLPLGSPSLAAPVVVMVNLLGGSDPNVFSRYEHVLANDPGIKIHFYGKDVRPGRKIGHVTALGTDLAAVRARAWHAADCLKGPADD</sequence>
<dbReference type="HAMAP" id="MF_01928">
    <property type="entry name" value="PurK"/>
    <property type="match status" value="1"/>
</dbReference>
<feature type="binding site" evidence="5">
    <location>
        <begin position="301"/>
        <end position="302"/>
    </location>
    <ligand>
        <name>ATP</name>
        <dbReference type="ChEBI" id="CHEBI:30616"/>
    </ligand>
</feature>
<evidence type="ECO:0000259" key="7">
    <source>
        <dbReference type="PROSITE" id="PS50975"/>
    </source>
</evidence>
<evidence type="ECO:0000256" key="5">
    <source>
        <dbReference type="HAMAP-Rule" id="MF_01928"/>
    </source>
</evidence>
<comment type="catalytic activity">
    <reaction evidence="5 6">
        <text>5-amino-1-(5-phospho-beta-D-ribosyl)imidazole + hydrogencarbonate + ATP = 5-carboxyamino-1-(5-phospho-D-ribosyl)imidazole + ADP + phosphate + 2 H(+)</text>
        <dbReference type="Rhea" id="RHEA:19317"/>
        <dbReference type="ChEBI" id="CHEBI:15378"/>
        <dbReference type="ChEBI" id="CHEBI:17544"/>
        <dbReference type="ChEBI" id="CHEBI:30616"/>
        <dbReference type="ChEBI" id="CHEBI:43474"/>
        <dbReference type="ChEBI" id="CHEBI:58730"/>
        <dbReference type="ChEBI" id="CHEBI:137981"/>
        <dbReference type="ChEBI" id="CHEBI:456216"/>
        <dbReference type="EC" id="6.3.4.18"/>
    </reaction>
</comment>
<comment type="caution">
    <text evidence="5">Lacks conserved residue(s) required for the propagation of feature annotation.</text>
</comment>